<evidence type="ECO:0000256" key="1">
    <source>
        <dbReference type="PROSITE-ProRule" id="PRU00169"/>
    </source>
</evidence>
<keyword evidence="4" id="KW-1185">Reference proteome</keyword>
<sequence length="93" mass="9784">MRTARTLAEGLAEAERRTPDGAIIDGNLADGSSGLDLVAWLSALGAPCLVISGHLMREDALSAGARGFLPKPFTEAQLLRHVTRLFQARGVTG</sequence>
<dbReference type="EMBL" id="JAGINP010000008">
    <property type="protein sequence ID" value="MBP2292771.1"/>
    <property type="molecule type" value="Genomic_DNA"/>
</dbReference>
<evidence type="ECO:0000259" key="2">
    <source>
        <dbReference type="PROSITE" id="PS50110"/>
    </source>
</evidence>
<dbReference type="Proteomes" id="UP000781958">
    <property type="component" value="Unassembled WGS sequence"/>
</dbReference>
<comment type="caution">
    <text evidence="3">The sequence shown here is derived from an EMBL/GenBank/DDBJ whole genome shotgun (WGS) entry which is preliminary data.</text>
</comment>
<gene>
    <name evidence="3" type="ORF">J2851_002552</name>
</gene>
<dbReference type="Gene3D" id="3.40.50.2300">
    <property type="match status" value="1"/>
</dbReference>
<feature type="domain" description="Response regulatory" evidence="2">
    <location>
        <begin position="1"/>
        <end position="86"/>
    </location>
</feature>
<dbReference type="GO" id="GO:0003677">
    <property type="term" value="F:DNA binding"/>
    <property type="evidence" value="ECO:0007669"/>
    <property type="project" value="UniProtKB-KW"/>
</dbReference>
<dbReference type="CDD" id="cd00156">
    <property type="entry name" value="REC"/>
    <property type="match status" value="1"/>
</dbReference>
<dbReference type="SUPFAM" id="SSF52172">
    <property type="entry name" value="CheY-like"/>
    <property type="match status" value="1"/>
</dbReference>
<reference evidence="3 4" key="1">
    <citation type="submission" date="2021-03" db="EMBL/GenBank/DDBJ databases">
        <title>Genomic Encyclopedia of Type Strains, Phase III (KMG-III): the genomes of soil and plant-associated and newly described type strains.</title>
        <authorList>
            <person name="Whitman W."/>
        </authorList>
    </citation>
    <scope>NUCLEOTIDE SEQUENCE [LARGE SCALE GENOMIC DNA]</scope>
    <source>
        <strain evidence="3 4">IMMIB AFH-6</strain>
    </source>
</reference>
<name>A0ABS4SJN4_9PROT</name>
<feature type="modified residue" description="4-aspartylphosphate" evidence="1">
    <location>
        <position position="25"/>
    </location>
</feature>
<evidence type="ECO:0000313" key="4">
    <source>
        <dbReference type="Proteomes" id="UP000781958"/>
    </source>
</evidence>
<evidence type="ECO:0000313" key="3">
    <source>
        <dbReference type="EMBL" id="MBP2292771.1"/>
    </source>
</evidence>
<accession>A0ABS4SJN4</accession>
<proteinExistence type="predicted"/>
<organism evidence="3 4">
    <name type="scientific">Azospirillum rugosum</name>
    <dbReference type="NCBI Taxonomy" id="416170"/>
    <lineage>
        <taxon>Bacteria</taxon>
        <taxon>Pseudomonadati</taxon>
        <taxon>Pseudomonadota</taxon>
        <taxon>Alphaproteobacteria</taxon>
        <taxon>Rhodospirillales</taxon>
        <taxon>Azospirillaceae</taxon>
        <taxon>Azospirillum</taxon>
    </lineage>
</organism>
<dbReference type="InterPro" id="IPR001789">
    <property type="entry name" value="Sig_transdc_resp-reg_receiver"/>
</dbReference>
<dbReference type="Pfam" id="PF00072">
    <property type="entry name" value="Response_reg"/>
    <property type="match status" value="1"/>
</dbReference>
<dbReference type="PROSITE" id="PS50110">
    <property type="entry name" value="RESPONSE_REGULATORY"/>
    <property type="match status" value="1"/>
</dbReference>
<dbReference type="InterPro" id="IPR011006">
    <property type="entry name" value="CheY-like_superfamily"/>
</dbReference>
<keyword evidence="3" id="KW-0238">DNA-binding</keyword>
<protein>
    <submittedName>
        <fullName evidence="3">DNA-binding response OmpR family regulator</fullName>
    </submittedName>
</protein>
<keyword evidence="1" id="KW-0597">Phosphoprotein</keyword>